<accession>A0ABV8AN28</accession>
<keyword evidence="1" id="KW-0472">Membrane</keyword>
<dbReference type="EMBL" id="JBHRZS010000006">
    <property type="protein sequence ID" value="MFC3879413.1"/>
    <property type="molecule type" value="Genomic_DNA"/>
</dbReference>
<feature type="transmembrane region" description="Helical" evidence="1">
    <location>
        <begin position="68"/>
        <end position="87"/>
    </location>
</feature>
<protein>
    <submittedName>
        <fullName evidence="2">Uncharacterized protein</fullName>
    </submittedName>
</protein>
<reference evidence="3" key="1">
    <citation type="journal article" date="2019" name="Int. J. Syst. Evol. Microbiol.">
        <title>The Global Catalogue of Microorganisms (GCM) 10K type strain sequencing project: providing services to taxonomists for standard genome sequencing and annotation.</title>
        <authorList>
            <consortium name="The Broad Institute Genomics Platform"/>
            <consortium name="The Broad Institute Genome Sequencing Center for Infectious Disease"/>
            <person name="Wu L."/>
            <person name="Ma J."/>
        </authorList>
    </citation>
    <scope>NUCLEOTIDE SEQUENCE [LARGE SCALE GENOMIC DNA]</scope>
    <source>
        <strain evidence="3">CCUG 60523</strain>
    </source>
</reference>
<dbReference type="RefSeq" id="WP_377903816.1">
    <property type="nucleotide sequence ID" value="NZ_JBHRZS010000006.1"/>
</dbReference>
<keyword evidence="1" id="KW-1133">Transmembrane helix</keyword>
<sequence>MATFDPLQSIYNSQNKRSTDLKADNVLFSAKSALKQLRKDQYWTVAIMSSTLILLTYFFYEIGRFGDWQLITALAMMIGSLVLRVVLEFSSRMGLKKLQLHLPTSEFLNSIQRYHQSRKRIQSIWTPVIYIIYGIGIVLMLVAVRPFLSTGFYSYCVITGLGFWIGFIWVIRLSYRKERELLKGLEELSS</sequence>
<organism evidence="2 3">
    <name type="scientific">Algoriphagus namhaensis</name>
    <dbReference type="NCBI Taxonomy" id="915353"/>
    <lineage>
        <taxon>Bacteria</taxon>
        <taxon>Pseudomonadati</taxon>
        <taxon>Bacteroidota</taxon>
        <taxon>Cytophagia</taxon>
        <taxon>Cytophagales</taxon>
        <taxon>Cyclobacteriaceae</taxon>
        <taxon>Algoriphagus</taxon>
    </lineage>
</organism>
<evidence type="ECO:0000313" key="2">
    <source>
        <dbReference type="EMBL" id="MFC3879413.1"/>
    </source>
</evidence>
<comment type="caution">
    <text evidence="2">The sequence shown here is derived from an EMBL/GenBank/DDBJ whole genome shotgun (WGS) entry which is preliminary data.</text>
</comment>
<evidence type="ECO:0000256" key="1">
    <source>
        <dbReference type="SAM" id="Phobius"/>
    </source>
</evidence>
<keyword evidence="1" id="KW-0812">Transmembrane</keyword>
<keyword evidence="3" id="KW-1185">Reference proteome</keyword>
<feature type="transmembrane region" description="Helical" evidence="1">
    <location>
        <begin position="124"/>
        <end position="146"/>
    </location>
</feature>
<name>A0ABV8AN28_9BACT</name>
<evidence type="ECO:0000313" key="3">
    <source>
        <dbReference type="Proteomes" id="UP001595805"/>
    </source>
</evidence>
<feature type="transmembrane region" description="Helical" evidence="1">
    <location>
        <begin position="152"/>
        <end position="171"/>
    </location>
</feature>
<proteinExistence type="predicted"/>
<gene>
    <name evidence="2" type="ORF">ACFOSV_04475</name>
</gene>
<dbReference type="Proteomes" id="UP001595805">
    <property type="component" value="Unassembled WGS sequence"/>
</dbReference>
<feature type="transmembrane region" description="Helical" evidence="1">
    <location>
        <begin position="42"/>
        <end position="62"/>
    </location>
</feature>